<dbReference type="GO" id="GO:0009279">
    <property type="term" value="C:cell outer membrane"/>
    <property type="evidence" value="ECO:0007669"/>
    <property type="project" value="TreeGrafter"/>
</dbReference>
<dbReference type="GO" id="GO:0000270">
    <property type="term" value="P:peptidoglycan metabolic process"/>
    <property type="evidence" value="ECO:0007669"/>
    <property type="project" value="UniProtKB-UniRule"/>
</dbReference>
<dbReference type="NCBIfam" id="TIGR00413">
    <property type="entry name" value="rlpA"/>
    <property type="match status" value="1"/>
</dbReference>
<feature type="domain" description="SPOR" evidence="6">
    <location>
        <begin position="184"/>
        <end position="263"/>
    </location>
</feature>
<dbReference type="AlphaFoldDB" id="A0AAE9XUC4"/>
<gene>
    <name evidence="4" type="primary">rlpA</name>
    <name evidence="7" type="ORF">PH603_09995</name>
</gene>
<keyword evidence="8" id="KW-1185">Reference proteome</keyword>
<evidence type="ECO:0000256" key="1">
    <source>
        <dbReference type="ARBA" id="ARBA00022729"/>
    </source>
</evidence>
<keyword evidence="2 4" id="KW-0456">Lyase</keyword>
<accession>A0AAE9XUC4</accession>
<dbReference type="Gene3D" id="2.40.40.10">
    <property type="entry name" value="RlpA-like domain"/>
    <property type="match status" value="1"/>
</dbReference>
<evidence type="ECO:0000256" key="2">
    <source>
        <dbReference type="ARBA" id="ARBA00023239"/>
    </source>
</evidence>
<dbReference type="SUPFAM" id="SSF110997">
    <property type="entry name" value="Sporulation related repeat"/>
    <property type="match status" value="1"/>
</dbReference>
<dbReference type="CDD" id="cd22268">
    <property type="entry name" value="DPBB_RlpA-like"/>
    <property type="match status" value="1"/>
</dbReference>
<proteinExistence type="inferred from homology"/>
<evidence type="ECO:0000313" key="8">
    <source>
        <dbReference type="Proteomes" id="UP001217500"/>
    </source>
</evidence>
<dbReference type="KEGG" id="gso:PH603_09995"/>
<dbReference type="GO" id="GO:0071555">
    <property type="term" value="P:cell wall organization"/>
    <property type="evidence" value="ECO:0007669"/>
    <property type="project" value="UniProtKB-KW"/>
</dbReference>
<evidence type="ECO:0000256" key="5">
    <source>
        <dbReference type="RuleBase" id="RU003495"/>
    </source>
</evidence>
<dbReference type="HAMAP" id="MF_02071">
    <property type="entry name" value="RlpA"/>
    <property type="match status" value="1"/>
</dbReference>
<evidence type="ECO:0000259" key="6">
    <source>
        <dbReference type="PROSITE" id="PS51724"/>
    </source>
</evidence>
<name>A0AAE9XUC4_9PROT</name>
<dbReference type="InterPro" id="IPR009009">
    <property type="entry name" value="RlpA-like_DPBB"/>
</dbReference>
<dbReference type="GO" id="GO:0042834">
    <property type="term" value="F:peptidoglycan binding"/>
    <property type="evidence" value="ECO:0007669"/>
    <property type="project" value="InterPro"/>
</dbReference>
<dbReference type="EC" id="4.2.2.-" evidence="4"/>
<dbReference type="InterPro" id="IPR007730">
    <property type="entry name" value="SPOR-like_dom"/>
</dbReference>
<reference evidence="7" key="1">
    <citation type="submission" date="2023-01" db="EMBL/GenBank/DDBJ databases">
        <title>The genome sequence of Kordiimonadaceae bacterium 6D33.</title>
        <authorList>
            <person name="Liu Y."/>
        </authorList>
    </citation>
    <scope>NUCLEOTIDE SEQUENCE</scope>
    <source>
        <strain evidence="7">6D33</strain>
    </source>
</reference>
<comment type="function">
    <text evidence="4">Lytic transglycosylase with a strong preference for naked glycan strands that lack stem peptides.</text>
</comment>
<dbReference type="InterPro" id="IPR036680">
    <property type="entry name" value="SPOR-like_sf"/>
</dbReference>
<dbReference type="PROSITE" id="PS51724">
    <property type="entry name" value="SPOR"/>
    <property type="match status" value="1"/>
</dbReference>
<keyword evidence="3 4" id="KW-0961">Cell wall biogenesis/degradation</keyword>
<keyword evidence="1" id="KW-0732">Signal</keyword>
<sequence length="263" mass="28287">MTKDGRKIGNPYQVAGVWYYPKDDPSYDETGYASWYGTEFHGKKTANGEVFDMNTLSAAHKTLPLPSYVKVTNLENNRTMVIRVNDRGPFVSGRIIDISRRGAQLLGFHAQGLTKVRVQVSDEYGNPLSAGRALSEGPREAAPAQVASNDVLVEESLDAPAGEPLPVAPVAAPPVRTSAPVVASSASGGHYVQIGAFSDRSGAEAQARKLESIGEQAEIEPVESGGRRLWRVRIGPFSLKNVADSVLSKVVSNGFFDARVMSR</sequence>
<comment type="similarity">
    <text evidence="4 5">Belongs to the RlpA family.</text>
</comment>
<dbReference type="EMBL" id="CP116805">
    <property type="protein sequence ID" value="WCL52869.1"/>
    <property type="molecule type" value="Genomic_DNA"/>
</dbReference>
<organism evidence="7 8">
    <name type="scientific">Gimibacter soli</name>
    <dbReference type="NCBI Taxonomy" id="3024400"/>
    <lineage>
        <taxon>Bacteria</taxon>
        <taxon>Pseudomonadati</taxon>
        <taxon>Pseudomonadota</taxon>
        <taxon>Alphaproteobacteria</taxon>
        <taxon>Kordiimonadales</taxon>
        <taxon>Temperatibacteraceae</taxon>
        <taxon>Gimibacter</taxon>
    </lineage>
</organism>
<evidence type="ECO:0000256" key="4">
    <source>
        <dbReference type="HAMAP-Rule" id="MF_02071"/>
    </source>
</evidence>
<dbReference type="SUPFAM" id="SSF50685">
    <property type="entry name" value="Barwin-like endoglucanases"/>
    <property type="match status" value="1"/>
</dbReference>
<dbReference type="InterPro" id="IPR012997">
    <property type="entry name" value="RplA"/>
</dbReference>
<dbReference type="Pfam" id="PF05036">
    <property type="entry name" value="SPOR"/>
    <property type="match status" value="1"/>
</dbReference>
<dbReference type="Gene3D" id="3.30.70.1070">
    <property type="entry name" value="Sporulation related repeat"/>
    <property type="match status" value="1"/>
</dbReference>
<dbReference type="InterPro" id="IPR036908">
    <property type="entry name" value="RlpA-like_sf"/>
</dbReference>
<dbReference type="PANTHER" id="PTHR34183:SF1">
    <property type="entry name" value="ENDOLYTIC PEPTIDOGLYCAN TRANSGLYCOSYLASE RLPA"/>
    <property type="match status" value="1"/>
</dbReference>
<dbReference type="Pfam" id="PF03330">
    <property type="entry name" value="DPBB_1"/>
    <property type="match status" value="1"/>
</dbReference>
<evidence type="ECO:0000313" key="7">
    <source>
        <dbReference type="EMBL" id="WCL52869.1"/>
    </source>
</evidence>
<protein>
    <recommendedName>
        <fullName evidence="4">Endolytic peptidoglycan transglycosylase RlpA</fullName>
        <ecNumber evidence="4">4.2.2.-</ecNumber>
    </recommendedName>
</protein>
<evidence type="ECO:0000256" key="3">
    <source>
        <dbReference type="ARBA" id="ARBA00023316"/>
    </source>
</evidence>
<dbReference type="GO" id="GO:0008932">
    <property type="term" value="F:lytic endotransglycosylase activity"/>
    <property type="evidence" value="ECO:0007669"/>
    <property type="project" value="UniProtKB-UniRule"/>
</dbReference>
<dbReference type="PANTHER" id="PTHR34183">
    <property type="entry name" value="ENDOLYTIC PEPTIDOGLYCAN TRANSGLYCOSYLASE RLPA"/>
    <property type="match status" value="1"/>
</dbReference>
<dbReference type="InterPro" id="IPR034718">
    <property type="entry name" value="RlpA"/>
</dbReference>
<dbReference type="Proteomes" id="UP001217500">
    <property type="component" value="Chromosome"/>
</dbReference>
<dbReference type="RefSeq" id="WP_289502329.1">
    <property type="nucleotide sequence ID" value="NZ_CP116805.1"/>
</dbReference>